<dbReference type="PROSITE" id="PS50084">
    <property type="entry name" value="KH_TYPE_1"/>
    <property type="match status" value="2"/>
</dbReference>
<dbReference type="InterPro" id="IPR036612">
    <property type="entry name" value="KH_dom_type_1_sf"/>
</dbReference>
<sequence length="394" mass="42473">MECLKNNPIPLQQCYSSNTMGDTSQALLSNSTPPNLSLVQTIRLLMQGKKGDHIRTIRDESMAKINISDGTCPERIVTITGSVQAIDTAFKMICKKFEEDQQQIPDSVPKPPITFRLIVPATQCGCLIGRGGSKIKDIREATGASIQVASEMLPNSTERAVTLSGTAEAIIQCAIVPYRPIPSIPFLCNNNASVANTISKNIPPLFYGCLPNELAKMYPYQLPLLQPFPNFNPPVLSNGIVQPGIINMVNSDAYHQNDVNLMNGNLMNSVTKTGQKDATGIDCIQMGTNAAPFSAAIHAQLDAGAAHFTAGDPPPSVITLPLLNQIPTGSLMPFVKLDPLVNPYLTNHPLILPVAPIGSINFNVDQQEQKNNTGGASTKLQPPSEKVSKRYSPY</sequence>
<dbReference type="STRING" id="144512.A0A0V0UHZ5"/>
<name>A0A0V0UHZ5_9BILA</name>
<keyword evidence="2" id="KW-0694">RNA-binding</keyword>
<dbReference type="Gene3D" id="3.30.1370.10">
    <property type="entry name" value="K Homology domain, type 1"/>
    <property type="match status" value="2"/>
</dbReference>
<gene>
    <name evidence="5" type="primary">Pcbp3</name>
    <name evidence="5" type="ORF">T05_8877</name>
</gene>
<dbReference type="InterPro" id="IPR004088">
    <property type="entry name" value="KH_dom_type_1"/>
</dbReference>
<evidence type="ECO:0000256" key="3">
    <source>
        <dbReference type="SAM" id="MobiDB-lite"/>
    </source>
</evidence>
<evidence type="ECO:0000259" key="4">
    <source>
        <dbReference type="SMART" id="SM00322"/>
    </source>
</evidence>
<accession>A0A0V0UHZ5</accession>
<keyword evidence="1" id="KW-0677">Repeat</keyword>
<evidence type="ECO:0000256" key="2">
    <source>
        <dbReference type="PROSITE-ProRule" id="PRU00117"/>
    </source>
</evidence>
<dbReference type="PANTHER" id="PTHR10288">
    <property type="entry name" value="KH DOMAIN CONTAINING RNA BINDING PROTEIN"/>
    <property type="match status" value="1"/>
</dbReference>
<dbReference type="AlphaFoldDB" id="A0A0V0UHZ5"/>
<dbReference type="SMART" id="SM00322">
    <property type="entry name" value="KH"/>
    <property type="match status" value="2"/>
</dbReference>
<dbReference type="CDD" id="cd22438">
    <property type="entry name" value="KH-I_PCBP_rpt1"/>
    <property type="match status" value="1"/>
</dbReference>
<organism evidence="5 6">
    <name type="scientific">Trichinella murrelli</name>
    <dbReference type="NCBI Taxonomy" id="144512"/>
    <lineage>
        <taxon>Eukaryota</taxon>
        <taxon>Metazoa</taxon>
        <taxon>Ecdysozoa</taxon>
        <taxon>Nematoda</taxon>
        <taxon>Enoplea</taxon>
        <taxon>Dorylaimia</taxon>
        <taxon>Trichinellida</taxon>
        <taxon>Trichinellidae</taxon>
        <taxon>Trichinella</taxon>
    </lineage>
</organism>
<feature type="domain" description="K Homology" evidence="4">
    <location>
        <begin position="111"/>
        <end position="182"/>
    </location>
</feature>
<evidence type="ECO:0000313" key="5">
    <source>
        <dbReference type="EMBL" id="KRX50834.1"/>
    </source>
</evidence>
<dbReference type="Pfam" id="PF00013">
    <property type="entry name" value="KH_1"/>
    <property type="match status" value="2"/>
</dbReference>
<dbReference type="SUPFAM" id="SSF54791">
    <property type="entry name" value="Eukaryotic type KH-domain (KH-domain type I)"/>
    <property type="match status" value="2"/>
</dbReference>
<protein>
    <submittedName>
        <fullName evidence="5">Poly(RC)-binding protein 3</fullName>
    </submittedName>
</protein>
<reference evidence="5 6" key="1">
    <citation type="submission" date="2015-01" db="EMBL/GenBank/DDBJ databases">
        <title>Evolution of Trichinella species and genotypes.</title>
        <authorList>
            <person name="Korhonen P.K."/>
            <person name="Edoardo P."/>
            <person name="Giuseppe L.R."/>
            <person name="Gasser R.B."/>
        </authorList>
    </citation>
    <scope>NUCLEOTIDE SEQUENCE [LARGE SCALE GENOMIC DNA]</scope>
    <source>
        <strain evidence="5">ISS417</strain>
    </source>
</reference>
<keyword evidence="6" id="KW-1185">Reference proteome</keyword>
<dbReference type="GO" id="GO:0003723">
    <property type="term" value="F:RNA binding"/>
    <property type="evidence" value="ECO:0007669"/>
    <property type="project" value="UniProtKB-UniRule"/>
</dbReference>
<dbReference type="EMBL" id="JYDJ01000003">
    <property type="protein sequence ID" value="KRX50834.1"/>
    <property type="molecule type" value="Genomic_DNA"/>
</dbReference>
<feature type="region of interest" description="Disordered" evidence="3">
    <location>
        <begin position="369"/>
        <end position="394"/>
    </location>
</feature>
<dbReference type="CDD" id="cd02396">
    <property type="entry name" value="KH-I_PCBP_rpt2"/>
    <property type="match status" value="1"/>
</dbReference>
<evidence type="ECO:0000313" key="6">
    <source>
        <dbReference type="Proteomes" id="UP000055048"/>
    </source>
</evidence>
<dbReference type="Proteomes" id="UP000055048">
    <property type="component" value="Unassembled WGS sequence"/>
</dbReference>
<dbReference type="OrthoDB" id="442947at2759"/>
<evidence type="ECO:0000256" key="1">
    <source>
        <dbReference type="ARBA" id="ARBA00022737"/>
    </source>
</evidence>
<feature type="compositionally biased region" description="Polar residues" evidence="3">
    <location>
        <begin position="369"/>
        <end position="381"/>
    </location>
</feature>
<proteinExistence type="predicted"/>
<comment type="caution">
    <text evidence="5">The sequence shown here is derived from an EMBL/GenBank/DDBJ whole genome shotgun (WGS) entry which is preliminary data.</text>
</comment>
<feature type="domain" description="K Homology" evidence="4">
    <location>
        <begin position="34"/>
        <end position="98"/>
    </location>
</feature>
<dbReference type="InterPro" id="IPR004087">
    <property type="entry name" value="KH_dom"/>
</dbReference>